<dbReference type="Proteomes" id="UP000249204">
    <property type="component" value="Unassembled WGS sequence"/>
</dbReference>
<dbReference type="EMBL" id="QKWW01000006">
    <property type="protein sequence ID" value="PZT57414.1"/>
    <property type="molecule type" value="Genomic_DNA"/>
</dbReference>
<proteinExistence type="predicted"/>
<sequence length="117" mass="13918">MPITDKGYEYQMPDGIRNQLTKGFLELLHLGVSNWYKNKHDMTDEEFDYMNFYVYTEGNGIWSDSFEEVCSNMNKQWLAEYFKHLPWYESDLFCGEVGEMMIKLGVIKEGEQRDISE</sequence>
<evidence type="ECO:0000313" key="1">
    <source>
        <dbReference type="EMBL" id="PZT57414.1"/>
    </source>
</evidence>
<accession>A0A2W6NNK5</accession>
<comment type="caution">
    <text evidence="1">The sequence shown here is derived from an EMBL/GenBank/DDBJ whole genome shotgun (WGS) entry which is preliminary data.</text>
</comment>
<reference evidence="1 2" key="1">
    <citation type="submission" date="2018-06" db="EMBL/GenBank/DDBJ databases">
        <title>Isolation of heavy metals resistant Paenibacillus silvae NC2 from Gold-Copper mine in ZiJin, China.</title>
        <authorList>
            <person name="Xu J."/>
            <person name="Mazhar H.S."/>
            <person name="Rensing C."/>
        </authorList>
    </citation>
    <scope>NUCLEOTIDE SEQUENCE [LARGE SCALE GENOMIC DNA]</scope>
    <source>
        <strain evidence="1 2">NC2</strain>
    </source>
</reference>
<evidence type="ECO:0000313" key="2">
    <source>
        <dbReference type="Proteomes" id="UP000249204"/>
    </source>
</evidence>
<name>A0A2W6NNK5_9BACL</name>
<organism evidence="1 2">
    <name type="scientific">Paenibacillus silvae</name>
    <dbReference type="NCBI Taxonomy" id="1325358"/>
    <lineage>
        <taxon>Bacteria</taxon>
        <taxon>Bacillati</taxon>
        <taxon>Bacillota</taxon>
        <taxon>Bacilli</taxon>
        <taxon>Bacillales</taxon>
        <taxon>Paenibacillaceae</taxon>
        <taxon>Paenibacillus</taxon>
    </lineage>
</organism>
<gene>
    <name evidence="1" type="ORF">DN757_01795</name>
</gene>
<dbReference type="AlphaFoldDB" id="A0A2W6NNK5"/>
<protein>
    <submittedName>
        <fullName evidence="1">Uncharacterized protein</fullName>
    </submittedName>
</protein>